<dbReference type="OrthoDB" id="170608at2157"/>
<dbReference type="AlphaFoldDB" id="A0A4P8WMS0"/>
<feature type="region of interest" description="Disordered" evidence="1">
    <location>
        <begin position="62"/>
        <end position="100"/>
    </location>
</feature>
<dbReference type="GeneID" id="40266276"/>
<evidence type="ECO:0000256" key="1">
    <source>
        <dbReference type="SAM" id="MobiDB-lite"/>
    </source>
</evidence>
<protein>
    <recommendedName>
        <fullName evidence="4">Helix-hairpin-helix domain-containing protein</fullName>
    </recommendedName>
</protein>
<gene>
    <name evidence="2" type="ORF">FEJ81_13345</name>
</gene>
<sequence length="262" mass="28255">MSKKNAVSDAGTGTPAESEGEGSRIVDIGITVDVSDDGNAVVDAGGRDDVELEFDEDDLLEATDAVAETAADTAVDTDDDPDGTAETETDAPIEPDERDALEAVDIDPDAIADKEYSYRMLLDRGVAEPIADTLRRRYSLPWSFESDGDLERRSDEVRGLGDAEREWIAVSGDEDWQAFEYEHSGPIAVGREQPSERPYPRPTPITAVTGVGPDDADALAEAGVRSAERLATIDAMTVAGVLDLNVLHVRTWRHNAREQLGN</sequence>
<name>A0A4P8WMS0_9EURY</name>
<accession>A0A4P8WMS0</accession>
<feature type="compositionally biased region" description="Low complexity" evidence="1">
    <location>
        <begin position="62"/>
        <end position="74"/>
    </location>
</feature>
<feature type="compositionally biased region" description="Acidic residues" evidence="1">
    <location>
        <begin position="75"/>
        <end position="100"/>
    </location>
</feature>
<dbReference type="RefSeq" id="WP_138245754.1">
    <property type="nucleotide sequence ID" value="NZ_CP040330.1"/>
</dbReference>
<evidence type="ECO:0000313" key="3">
    <source>
        <dbReference type="Proteomes" id="UP000302218"/>
    </source>
</evidence>
<dbReference type="Proteomes" id="UP000302218">
    <property type="component" value="Chromosome"/>
</dbReference>
<evidence type="ECO:0000313" key="2">
    <source>
        <dbReference type="EMBL" id="QCS43291.1"/>
    </source>
</evidence>
<dbReference type="EMBL" id="CP040330">
    <property type="protein sequence ID" value="QCS43291.1"/>
    <property type="molecule type" value="Genomic_DNA"/>
</dbReference>
<reference evidence="3" key="1">
    <citation type="submission" date="2019-05" db="EMBL/GenBank/DDBJ databases">
        <title>Genome sequence and methylation pattern of the halophilic Archaeon Natrinema versiforme BOL5-4.</title>
        <authorList>
            <person name="DasSarma P."/>
            <person name="Anton B.P."/>
            <person name="DasSarma S.L."/>
            <person name="Martinez F.L."/>
            <person name="Guzman D."/>
            <person name="Roberts R.J."/>
            <person name="DasSarma S."/>
        </authorList>
    </citation>
    <scope>NUCLEOTIDE SEQUENCE [LARGE SCALE GENOMIC DNA]</scope>
    <source>
        <strain evidence="3">BOL5-4</strain>
    </source>
</reference>
<organism evidence="2 3">
    <name type="scientific">Natrinema versiforme</name>
    <dbReference type="NCBI Taxonomy" id="88724"/>
    <lineage>
        <taxon>Archaea</taxon>
        <taxon>Methanobacteriati</taxon>
        <taxon>Methanobacteriota</taxon>
        <taxon>Stenosarchaea group</taxon>
        <taxon>Halobacteria</taxon>
        <taxon>Halobacteriales</taxon>
        <taxon>Natrialbaceae</taxon>
        <taxon>Natrinema</taxon>
    </lineage>
</organism>
<dbReference type="KEGG" id="nvr:FEJ81_13345"/>
<feature type="region of interest" description="Disordered" evidence="1">
    <location>
        <begin position="1"/>
        <end position="30"/>
    </location>
</feature>
<proteinExistence type="predicted"/>
<dbReference type="Gene3D" id="1.10.150.20">
    <property type="entry name" value="5' to 3' exonuclease, C-terminal subdomain"/>
    <property type="match status" value="1"/>
</dbReference>
<evidence type="ECO:0008006" key="4">
    <source>
        <dbReference type="Google" id="ProtNLM"/>
    </source>
</evidence>